<sequence length="1171" mass="130599">MEPTIMNPEGHDALSGKEISATKETLVQLSTYPDASLISSVGSEISGPKKIDSELSAENASFNDSAYVSSAQSNIGPGASGSSGTSPAEEKHTLRRGKVLLGTGLTVFEAEIDKDTNQRYTEVMRRVFTLLAKKRQLWTRNDRNPGDWTIRIMVLGSSEADISPYLVIFCSPELCGKVGKFLKSKRVKELYEQEGLKIQIVEHPPRQTSAVLSIDVCLKDQPTSKKNTFCGLPILFVDNSGGPSRVQTRKATFGGVIEVTFDDGRSMQYGLTAGHAVEDLLLTEAHEFSEESDDEDLPAWNSVAAQPSARPIPGDGGSCEASFDAWGFSGQARFATVIDNNRLHGVMNGTAQPLHDWALIHIDSPKPNVVYSSDLFKEVEERFLMVASRPAFSDGLCDPVLMMTFSGLKNGRLSSLPGAILRGRSTSFVQTYMLELDEGQEVCEGDSGAWVAHTAAPEVYGHVVATDILGDVYVMPSVDTFDEIRACMGARSVKLPDCTNSICTEPGTTNASTKYVISTPLGPQNNSLGGRMAHFTPHDDRKSEVSVILPQLGTFRSGANWEPGHIQTQDLKPSNKISDSGFESLAGEDEAIPPAGTRKCEGSSSIKPQNLEHQTFSPNQPHRDGIALHESSNRRHSPALNSSLDDVGAQSEHYLSCRVKRWDPIFTKDRAVNIQSMNQSYVQLQRKYCGNDGNSVEIFFQNFQDPATSYVFEEVHEFCSGASLKELEAGIGMSGSKFSAWLDVRSRSTLNGGSSVRRYMNPLTASSLYKHLEDLLHLKSEPVLPSCYNRDCSQPLFQYFEGCYLETYESSDIASSRDTGLESSGPRLWTDLSFLQIRQSKSEIRGNYGMFEANFSVIICGIDDRRWTAYAFDDTLFNVEEFLEMEDDTEGILWDPISSSDFMAGQPIWNPREYFLKVLESRLGEAAASWESLIRSVERSIWKHKSKHSINPPQLSNPTLREQMLADYDYFREAEELLRKLRHLISKTIAAWAKFDCLEGDIGYFTDLDCRMGACHILLCEIREIFQKFDRHQQTLDDLSVLCRDYINELQFRLTLEASTYPSSSTSTRTDFVTFVLFPLLIAATSSQLMPLQPWLSLFVLTVIFMIIVILLNVFHLTLSYFLGPNRPWIAVFVLGMIMKIQRSWVHAQGRSWSMPAKRRNLSDLEKVWVE</sequence>
<dbReference type="Proteomes" id="UP000235672">
    <property type="component" value="Unassembled WGS sequence"/>
</dbReference>
<feature type="region of interest" description="Disordered" evidence="1">
    <location>
        <begin position="558"/>
        <end position="626"/>
    </location>
</feature>
<name>A0A2J6PUL6_9HELO</name>
<proteinExistence type="predicted"/>
<evidence type="ECO:0000256" key="2">
    <source>
        <dbReference type="SAM" id="Phobius"/>
    </source>
</evidence>
<protein>
    <submittedName>
        <fullName evidence="3">Uncharacterized protein</fullName>
    </submittedName>
</protein>
<keyword evidence="2" id="KW-0472">Membrane</keyword>
<feature type="compositionally biased region" description="Polar residues" evidence="1">
    <location>
        <begin position="602"/>
        <end position="620"/>
    </location>
</feature>
<dbReference type="AlphaFoldDB" id="A0A2J6PUL6"/>
<dbReference type="STRING" id="1745343.A0A2J6PUL6"/>
<dbReference type="OrthoDB" id="5865767at2759"/>
<reference evidence="3 4" key="1">
    <citation type="submission" date="2016-05" db="EMBL/GenBank/DDBJ databases">
        <title>A degradative enzymes factory behind the ericoid mycorrhizal symbiosis.</title>
        <authorList>
            <consortium name="DOE Joint Genome Institute"/>
            <person name="Martino E."/>
            <person name="Morin E."/>
            <person name="Grelet G."/>
            <person name="Kuo A."/>
            <person name="Kohler A."/>
            <person name="Daghino S."/>
            <person name="Barry K."/>
            <person name="Choi C."/>
            <person name="Cichocki N."/>
            <person name="Clum A."/>
            <person name="Copeland A."/>
            <person name="Hainaut M."/>
            <person name="Haridas S."/>
            <person name="Labutti K."/>
            <person name="Lindquist E."/>
            <person name="Lipzen A."/>
            <person name="Khouja H.-R."/>
            <person name="Murat C."/>
            <person name="Ohm R."/>
            <person name="Olson A."/>
            <person name="Spatafora J."/>
            <person name="Veneault-Fourrey C."/>
            <person name="Henrissat B."/>
            <person name="Grigoriev I."/>
            <person name="Martin F."/>
            <person name="Perotto S."/>
        </authorList>
    </citation>
    <scope>NUCLEOTIDE SEQUENCE [LARGE SCALE GENOMIC DNA]</scope>
    <source>
        <strain evidence="3 4">UAMH 7357</strain>
    </source>
</reference>
<feature type="region of interest" description="Disordered" evidence="1">
    <location>
        <begin position="73"/>
        <end position="93"/>
    </location>
</feature>
<evidence type="ECO:0000313" key="4">
    <source>
        <dbReference type="Proteomes" id="UP000235672"/>
    </source>
</evidence>
<keyword evidence="2" id="KW-1133">Transmembrane helix</keyword>
<gene>
    <name evidence="3" type="ORF">NA56DRAFT_691686</name>
</gene>
<organism evidence="3 4">
    <name type="scientific">Hyaloscypha hepaticicola</name>
    <dbReference type="NCBI Taxonomy" id="2082293"/>
    <lineage>
        <taxon>Eukaryota</taxon>
        <taxon>Fungi</taxon>
        <taxon>Dikarya</taxon>
        <taxon>Ascomycota</taxon>
        <taxon>Pezizomycotina</taxon>
        <taxon>Leotiomycetes</taxon>
        <taxon>Helotiales</taxon>
        <taxon>Hyaloscyphaceae</taxon>
        <taxon>Hyaloscypha</taxon>
    </lineage>
</organism>
<feature type="transmembrane region" description="Helical" evidence="2">
    <location>
        <begin position="1098"/>
        <end position="1123"/>
    </location>
</feature>
<accession>A0A2J6PUL6</accession>
<keyword evidence="4" id="KW-1185">Reference proteome</keyword>
<feature type="compositionally biased region" description="Low complexity" evidence="1">
    <location>
        <begin position="76"/>
        <end position="87"/>
    </location>
</feature>
<keyword evidence="2" id="KW-0812">Transmembrane</keyword>
<dbReference type="EMBL" id="KZ613498">
    <property type="protein sequence ID" value="PMD17722.1"/>
    <property type="molecule type" value="Genomic_DNA"/>
</dbReference>
<evidence type="ECO:0000256" key="1">
    <source>
        <dbReference type="SAM" id="MobiDB-lite"/>
    </source>
</evidence>
<feature type="compositionally biased region" description="Polar residues" evidence="1">
    <location>
        <begin position="566"/>
        <end position="578"/>
    </location>
</feature>
<evidence type="ECO:0000313" key="3">
    <source>
        <dbReference type="EMBL" id="PMD17722.1"/>
    </source>
</evidence>